<dbReference type="PROSITE" id="PS00108">
    <property type="entry name" value="PROTEIN_KINASE_ST"/>
    <property type="match status" value="1"/>
</dbReference>
<dbReference type="EC" id="2.7.11.1" evidence="4"/>
<dbReference type="Proteomes" id="UP000501690">
    <property type="component" value="Linkage Group LG7"/>
</dbReference>
<keyword evidence="15 22" id="KW-0067">ATP-binding</keyword>
<evidence type="ECO:0000256" key="22">
    <source>
        <dbReference type="PROSITE-ProRule" id="PRU10141"/>
    </source>
</evidence>
<evidence type="ECO:0000313" key="27">
    <source>
        <dbReference type="Proteomes" id="UP000501690"/>
    </source>
</evidence>
<comment type="catalytic activity">
    <reaction evidence="20">
        <text>L-threonyl-[protein] + ATP = O-phospho-L-threonyl-[protein] + ADP + H(+)</text>
        <dbReference type="Rhea" id="RHEA:46608"/>
        <dbReference type="Rhea" id="RHEA-COMP:11060"/>
        <dbReference type="Rhea" id="RHEA-COMP:11605"/>
        <dbReference type="ChEBI" id="CHEBI:15378"/>
        <dbReference type="ChEBI" id="CHEBI:30013"/>
        <dbReference type="ChEBI" id="CHEBI:30616"/>
        <dbReference type="ChEBI" id="CHEBI:61977"/>
        <dbReference type="ChEBI" id="CHEBI:456216"/>
        <dbReference type="EC" id="2.7.11.1"/>
    </reaction>
</comment>
<evidence type="ECO:0000256" key="7">
    <source>
        <dbReference type="ARBA" id="ARBA00022553"/>
    </source>
</evidence>
<evidence type="ECO:0000256" key="16">
    <source>
        <dbReference type="ARBA" id="ARBA00022989"/>
    </source>
</evidence>
<sequence>MAVILFMFLLSVVSQSLVYMMPLTVALSLSSESDKLALLALKHKLTNGVANALPSWNNSLHFCEWQGVTCGHRHMRVSVLHLQNQNWGGTLGPSLGNLTFLTTLVLSNINLHGEIPTQIGQLKRLQLLDLSHNSLNGQIPIHLTNCSKLEVINLLYNKLTGKLPSWFGLGSMTRLNKLLLGANNLVGTIPPSLANLSSLQNITVARNHLMGSIPHVLGRLSNLRELNLGLNDFSGVVPDSIYNLSNIQTFVLGVNRLSGTLPSKMQLAFPNLRAFFVGDNQLNGAFPSSISNITGLQAFDISLNGFSGPIPPTLGSLNKLKKFSIFDNRFGSGRAQDLDFLSSLTNCTQLKTLLLGWNEFGGVLPDLIGNFSTNLSSLSMECNQITGTIPERIGQLIGLTNFVVINNYLEGSIPDSIGKLKNLVRLALQENKLSGHIPTAIGNLTMLSELYLHTNKFQGSIPLSLKHCTRMQSFGVSTNNLSGDIPDQIFGNLEGLINLDLSNNSFTGSIPLEFGNLKHLSVLYLNVNKLSGEIPIELGACSALTELMLQGNFFQESIPSFLGSLGSLEILDLSNNNFSSTIPGELQNLSFLHALNLSFNHLYGEVPIGGVFNNVTAISLIGNKDLCGGIPQLKLPACSRTLSKKHNWSFRNKLILIIVIGVGGVLMCSIISITIYYLRKKPKLLCPSRSLQNMHLKVSYEELHEATDGFSSSNLVGAGSFGSVYRGSLLHFEKSIAVKVLNLEARGASKSFTSECKALEKIKHRNVLKILTYFSGVDYNGDDFKAIVFEFMLNGSLESLLHSDEKLNSINLNPNLQLRLNIALDVANALDHLHHGSEKTIIHCDIKPSNVLLDDDAVAHLGDFGLARLLNMFTGQASRDQVSSSAAIKGTIGYVPPEYGAGGRVSEKGDIYSYGILVLEMLTGKRPTDEMFGEGLSLHKFCQMAIPERILEIVDSRLLLPFGVMETNIRECFASFARIGVACSAEFPVQRLDIKDAIMELNAIKHKLSY</sequence>
<evidence type="ECO:0000256" key="2">
    <source>
        <dbReference type="ARBA" id="ARBA00004479"/>
    </source>
</evidence>
<dbReference type="Gene3D" id="3.30.200.20">
    <property type="entry name" value="Phosphorylase Kinase, domain 1"/>
    <property type="match status" value="1"/>
</dbReference>
<dbReference type="AlphaFoldDB" id="A0A4D6MKM3"/>
<dbReference type="Pfam" id="PF13855">
    <property type="entry name" value="LRR_8"/>
    <property type="match status" value="2"/>
</dbReference>
<dbReference type="PRINTS" id="PR00019">
    <property type="entry name" value="LEURICHRPT"/>
</dbReference>
<dbReference type="PANTHER" id="PTHR27008">
    <property type="entry name" value="OS04G0122200 PROTEIN"/>
    <property type="match status" value="1"/>
</dbReference>
<evidence type="ECO:0000256" key="12">
    <source>
        <dbReference type="ARBA" id="ARBA00022737"/>
    </source>
</evidence>
<dbReference type="PANTHER" id="PTHR27008:SF596">
    <property type="entry name" value="OS02G0215500 PROTEIN"/>
    <property type="match status" value="1"/>
</dbReference>
<evidence type="ECO:0000256" key="14">
    <source>
        <dbReference type="ARBA" id="ARBA00022777"/>
    </source>
</evidence>
<evidence type="ECO:0000256" key="4">
    <source>
        <dbReference type="ARBA" id="ARBA00012513"/>
    </source>
</evidence>
<dbReference type="SUPFAM" id="SSF56112">
    <property type="entry name" value="Protein kinase-like (PK-like)"/>
    <property type="match status" value="1"/>
</dbReference>
<keyword evidence="6" id="KW-0723">Serine/threonine-protein kinase</keyword>
<dbReference type="Pfam" id="PF00069">
    <property type="entry name" value="Pkinase"/>
    <property type="match status" value="1"/>
</dbReference>
<evidence type="ECO:0000256" key="13">
    <source>
        <dbReference type="ARBA" id="ARBA00022741"/>
    </source>
</evidence>
<dbReference type="FunFam" id="3.80.10.10:FF:000288">
    <property type="entry name" value="LRR receptor-like serine/threonine-protein kinase EFR"/>
    <property type="match status" value="1"/>
</dbReference>
<keyword evidence="9" id="KW-0808">Transferase</keyword>
<dbReference type="FunFam" id="3.30.200.20:FF:000432">
    <property type="entry name" value="LRR receptor-like serine/threonine-protein kinase EFR"/>
    <property type="match status" value="1"/>
</dbReference>
<feature type="domain" description="Protein kinase" evidence="25">
    <location>
        <begin position="710"/>
        <end position="1009"/>
    </location>
</feature>
<dbReference type="FunFam" id="3.80.10.10:FF:000095">
    <property type="entry name" value="LRR receptor-like serine/threonine-protein kinase GSO1"/>
    <property type="match status" value="1"/>
</dbReference>
<evidence type="ECO:0000256" key="9">
    <source>
        <dbReference type="ARBA" id="ARBA00022679"/>
    </source>
</evidence>
<evidence type="ECO:0000256" key="1">
    <source>
        <dbReference type="ARBA" id="ARBA00004162"/>
    </source>
</evidence>
<feature type="chain" id="PRO_5020039065" description="non-specific serine/threonine protein kinase" evidence="24">
    <location>
        <begin position="17"/>
        <end position="1010"/>
    </location>
</feature>
<dbReference type="InterPro" id="IPR017441">
    <property type="entry name" value="Protein_kinase_ATP_BS"/>
</dbReference>
<keyword evidence="17 23" id="KW-0472">Membrane</keyword>
<proteinExistence type="inferred from homology"/>
<evidence type="ECO:0000256" key="3">
    <source>
        <dbReference type="ARBA" id="ARBA00008684"/>
    </source>
</evidence>
<dbReference type="InterPro" id="IPR013210">
    <property type="entry name" value="LRR_N_plant-typ"/>
</dbReference>
<keyword evidence="12" id="KW-0677">Repeat</keyword>
<dbReference type="GO" id="GO:0004674">
    <property type="term" value="F:protein serine/threonine kinase activity"/>
    <property type="evidence" value="ECO:0007669"/>
    <property type="project" value="UniProtKB-KW"/>
</dbReference>
<comment type="catalytic activity">
    <reaction evidence="21">
        <text>L-seryl-[protein] + ATP = O-phospho-L-seryl-[protein] + ADP + H(+)</text>
        <dbReference type="Rhea" id="RHEA:17989"/>
        <dbReference type="Rhea" id="RHEA-COMP:9863"/>
        <dbReference type="Rhea" id="RHEA-COMP:11604"/>
        <dbReference type="ChEBI" id="CHEBI:15378"/>
        <dbReference type="ChEBI" id="CHEBI:29999"/>
        <dbReference type="ChEBI" id="CHEBI:30616"/>
        <dbReference type="ChEBI" id="CHEBI:83421"/>
        <dbReference type="ChEBI" id="CHEBI:456216"/>
        <dbReference type="EC" id="2.7.11.1"/>
    </reaction>
</comment>
<organism evidence="26 27">
    <name type="scientific">Vigna unguiculata</name>
    <name type="common">Cowpea</name>
    <dbReference type="NCBI Taxonomy" id="3917"/>
    <lineage>
        <taxon>Eukaryota</taxon>
        <taxon>Viridiplantae</taxon>
        <taxon>Streptophyta</taxon>
        <taxon>Embryophyta</taxon>
        <taxon>Tracheophyta</taxon>
        <taxon>Spermatophyta</taxon>
        <taxon>Magnoliopsida</taxon>
        <taxon>eudicotyledons</taxon>
        <taxon>Gunneridae</taxon>
        <taxon>Pentapetalae</taxon>
        <taxon>rosids</taxon>
        <taxon>fabids</taxon>
        <taxon>Fabales</taxon>
        <taxon>Fabaceae</taxon>
        <taxon>Papilionoideae</taxon>
        <taxon>50 kb inversion clade</taxon>
        <taxon>NPAAA clade</taxon>
        <taxon>indigoferoid/millettioid clade</taxon>
        <taxon>Phaseoleae</taxon>
        <taxon>Vigna</taxon>
    </lineage>
</organism>
<dbReference type="InterPro" id="IPR008271">
    <property type="entry name" value="Ser/Thr_kinase_AS"/>
</dbReference>
<evidence type="ECO:0000256" key="18">
    <source>
        <dbReference type="ARBA" id="ARBA00023170"/>
    </source>
</evidence>
<keyword evidence="11 24" id="KW-0732">Signal</keyword>
<name>A0A4D6MKM3_VIGUN</name>
<keyword evidence="13 22" id="KW-0547">Nucleotide-binding</keyword>
<dbReference type="InterPro" id="IPR032675">
    <property type="entry name" value="LRR_dom_sf"/>
</dbReference>
<evidence type="ECO:0000256" key="19">
    <source>
        <dbReference type="ARBA" id="ARBA00023180"/>
    </source>
</evidence>
<dbReference type="SMART" id="SM00220">
    <property type="entry name" value="S_TKc"/>
    <property type="match status" value="1"/>
</dbReference>
<feature type="signal peptide" evidence="24">
    <location>
        <begin position="1"/>
        <end position="16"/>
    </location>
</feature>
<keyword evidence="14 26" id="KW-0418">Kinase</keyword>
<gene>
    <name evidence="26" type="ORF">DEO72_LG7g2620</name>
</gene>
<dbReference type="PROSITE" id="PS51450">
    <property type="entry name" value="LRR"/>
    <property type="match status" value="1"/>
</dbReference>
<dbReference type="GO" id="GO:0005886">
    <property type="term" value="C:plasma membrane"/>
    <property type="evidence" value="ECO:0007669"/>
    <property type="project" value="UniProtKB-SubCell"/>
</dbReference>
<evidence type="ECO:0000256" key="6">
    <source>
        <dbReference type="ARBA" id="ARBA00022527"/>
    </source>
</evidence>
<dbReference type="InterPro" id="IPR000719">
    <property type="entry name" value="Prot_kinase_dom"/>
</dbReference>
<dbReference type="PROSITE" id="PS50011">
    <property type="entry name" value="PROTEIN_KINASE_DOM"/>
    <property type="match status" value="1"/>
</dbReference>
<evidence type="ECO:0000256" key="11">
    <source>
        <dbReference type="ARBA" id="ARBA00022729"/>
    </source>
</evidence>
<keyword evidence="18 26" id="KW-0675">Receptor</keyword>
<dbReference type="EMBL" id="CP039351">
    <property type="protein sequence ID" value="QCE01324.1"/>
    <property type="molecule type" value="Genomic_DNA"/>
</dbReference>
<keyword evidence="10 23" id="KW-0812">Transmembrane</keyword>
<keyword evidence="19" id="KW-0325">Glycoprotein</keyword>
<dbReference type="PROSITE" id="PS00107">
    <property type="entry name" value="PROTEIN_KINASE_ATP"/>
    <property type="match status" value="1"/>
</dbReference>
<keyword evidence="5" id="KW-1003">Cell membrane</keyword>
<evidence type="ECO:0000256" key="24">
    <source>
        <dbReference type="SAM" id="SignalP"/>
    </source>
</evidence>
<keyword evidence="8" id="KW-0433">Leucine-rich repeat</keyword>
<dbReference type="Pfam" id="PF08263">
    <property type="entry name" value="LRRNT_2"/>
    <property type="match status" value="1"/>
</dbReference>
<keyword evidence="16 23" id="KW-1133">Transmembrane helix</keyword>
<dbReference type="InterPro" id="IPR051809">
    <property type="entry name" value="Plant_receptor-like_S/T_kinase"/>
</dbReference>
<evidence type="ECO:0000313" key="26">
    <source>
        <dbReference type="EMBL" id="QCE01324.1"/>
    </source>
</evidence>
<feature type="transmembrane region" description="Helical" evidence="23">
    <location>
        <begin position="654"/>
        <end position="678"/>
    </location>
</feature>
<dbReference type="SUPFAM" id="SSF52058">
    <property type="entry name" value="L domain-like"/>
    <property type="match status" value="2"/>
</dbReference>
<reference evidence="26 27" key="1">
    <citation type="submission" date="2019-04" db="EMBL/GenBank/DDBJ databases">
        <title>An improved genome assembly and genetic linkage map for asparagus bean, Vigna unguiculata ssp. sesquipedialis.</title>
        <authorList>
            <person name="Xia Q."/>
            <person name="Zhang R."/>
            <person name="Dong Y."/>
        </authorList>
    </citation>
    <scope>NUCLEOTIDE SEQUENCE [LARGE SCALE GENOMIC DNA]</scope>
    <source>
        <tissue evidence="26">Leaf</tissue>
    </source>
</reference>
<evidence type="ECO:0000256" key="8">
    <source>
        <dbReference type="ARBA" id="ARBA00022614"/>
    </source>
</evidence>
<dbReference type="GO" id="GO:0005524">
    <property type="term" value="F:ATP binding"/>
    <property type="evidence" value="ECO:0007669"/>
    <property type="project" value="UniProtKB-UniRule"/>
</dbReference>
<accession>A0A4D6MKM3</accession>
<dbReference type="InterPro" id="IPR011009">
    <property type="entry name" value="Kinase-like_dom_sf"/>
</dbReference>
<dbReference type="Pfam" id="PF00560">
    <property type="entry name" value="LRR_1"/>
    <property type="match status" value="3"/>
</dbReference>
<dbReference type="InterPro" id="IPR003591">
    <property type="entry name" value="Leu-rich_rpt_typical-subtyp"/>
</dbReference>
<evidence type="ECO:0000256" key="17">
    <source>
        <dbReference type="ARBA" id="ARBA00023136"/>
    </source>
</evidence>
<comment type="subcellular location">
    <subcellularLocation>
        <location evidence="1">Cell membrane</location>
        <topology evidence="1">Single-pass membrane protein</topology>
    </subcellularLocation>
    <subcellularLocation>
        <location evidence="2">Membrane</location>
        <topology evidence="2">Single-pass type I membrane protein</topology>
    </subcellularLocation>
</comment>
<comment type="similarity">
    <text evidence="3">Belongs to the protein kinase superfamily. Ser/Thr protein kinase family.</text>
</comment>
<evidence type="ECO:0000256" key="5">
    <source>
        <dbReference type="ARBA" id="ARBA00022475"/>
    </source>
</evidence>
<dbReference type="FunFam" id="1.10.510.10:FF:000358">
    <property type="entry name" value="Putative leucine-rich repeat receptor-like serine/threonine-protein kinase"/>
    <property type="match status" value="1"/>
</dbReference>
<protein>
    <recommendedName>
        <fullName evidence="4">non-specific serine/threonine protein kinase</fullName>
        <ecNumber evidence="4">2.7.11.1</ecNumber>
    </recommendedName>
</protein>
<dbReference type="Gene3D" id="3.80.10.10">
    <property type="entry name" value="Ribonuclease Inhibitor"/>
    <property type="match status" value="3"/>
</dbReference>
<evidence type="ECO:0000256" key="20">
    <source>
        <dbReference type="ARBA" id="ARBA00047899"/>
    </source>
</evidence>
<keyword evidence="7" id="KW-0597">Phosphoprotein</keyword>
<evidence type="ECO:0000256" key="23">
    <source>
        <dbReference type="SAM" id="Phobius"/>
    </source>
</evidence>
<evidence type="ECO:0000256" key="10">
    <source>
        <dbReference type="ARBA" id="ARBA00022692"/>
    </source>
</evidence>
<keyword evidence="27" id="KW-1185">Reference proteome</keyword>
<feature type="binding site" evidence="22">
    <location>
        <position position="739"/>
    </location>
    <ligand>
        <name>ATP</name>
        <dbReference type="ChEBI" id="CHEBI:30616"/>
    </ligand>
</feature>
<evidence type="ECO:0000256" key="21">
    <source>
        <dbReference type="ARBA" id="ARBA00048679"/>
    </source>
</evidence>
<dbReference type="InterPro" id="IPR001611">
    <property type="entry name" value="Leu-rich_rpt"/>
</dbReference>
<evidence type="ECO:0000256" key="15">
    <source>
        <dbReference type="ARBA" id="ARBA00022840"/>
    </source>
</evidence>
<dbReference type="SMART" id="SM00369">
    <property type="entry name" value="LRR_TYP"/>
    <property type="match status" value="7"/>
</dbReference>
<dbReference type="Gene3D" id="1.10.510.10">
    <property type="entry name" value="Transferase(Phosphotransferase) domain 1"/>
    <property type="match status" value="1"/>
</dbReference>
<evidence type="ECO:0000259" key="25">
    <source>
        <dbReference type="PROSITE" id="PS50011"/>
    </source>
</evidence>